<dbReference type="SUPFAM" id="SSF48350">
    <property type="entry name" value="GTPase activation domain, GAP"/>
    <property type="match status" value="1"/>
</dbReference>
<evidence type="ECO:0000259" key="4">
    <source>
        <dbReference type="PROSITE" id="PS50238"/>
    </source>
</evidence>
<dbReference type="InterPro" id="IPR050729">
    <property type="entry name" value="Rho-GAP"/>
</dbReference>
<sequence>MTNLFKSVHSSNPTNSQAQADDPASKTLTSARALTATRSKNTNSPLSNDSTSDLLTKLPAARPSLAINLINCATTIEYSRTKRDHVFKIISEEGCQYLLQAIDRQDMLSWVKAITDAAKEGAARRFTVLVEDARKEMIIQNSERSSNSATDVISTENSQTPKERSSVFGIELSLLMKREDGSYSLPVLIEKCLREVEERGLYEVGIYRISGMASAIEQLRQSFNKDSEAVDLSSEEWRDINVISGVLKQWLRELPEPVLTFDLYHDFISAAVAEDYDTRLIGIKNHVMALPKPNYLLLKRLIEHLEMVTDYEDVNHMYASNLAIVFGPTLIRPPPGPLCFATSMANLGQQQALVKNLILQYHWIFDVEKEVEQQSKPKQHFLGTLEEECETLEDIDEFHREATYR</sequence>
<dbReference type="Gene3D" id="1.10.555.10">
    <property type="entry name" value="Rho GTPase activation protein"/>
    <property type="match status" value="1"/>
</dbReference>
<accession>A0ABR2VNC7</accession>
<evidence type="ECO:0000259" key="3">
    <source>
        <dbReference type="PROSITE" id="PS50003"/>
    </source>
</evidence>
<evidence type="ECO:0000256" key="2">
    <source>
        <dbReference type="SAM" id="MobiDB-lite"/>
    </source>
</evidence>
<keyword evidence="1" id="KW-0343">GTPase activation</keyword>
<feature type="domain" description="Rho-GAP" evidence="4">
    <location>
        <begin position="170"/>
        <end position="365"/>
    </location>
</feature>
<reference evidence="5 6" key="1">
    <citation type="submission" date="2023-04" db="EMBL/GenBank/DDBJ databases">
        <title>Genome of Basidiobolus ranarum AG-B5.</title>
        <authorList>
            <person name="Stajich J.E."/>
            <person name="Carter-House D."/>
            <person name="Gryganskyi A."/>
        </authorList>
    </citation>
    <scope>NUCLEOTIDE SEQUENCE [LARGE SCALE GENOMIC DNA]</scope>
    <source>
        <strain evidence="5 6">AG-B5</strain>
    </source>
</reference>
<dbReference type="InterPro" id="IPR001849">
    <property type="entry name" value="PH_domain"/>
</dbReference>
<feature type="region of interest" description="Disordered" evidence="2">
    <location>
        <begin position="141"/>
        <end position="160"/>
    </location>
</feature>
<organism evidence="5 6">
    <name type="scientific">Basidiobolus ranarum</name>
    <dbReference type="NCBI Taxonomy" id="34480"/>
    <lineage>
        <taxon>Eukaryota</taxon>
        <taxon>Fungi</taxon>
        <taxon>Fungi incertae sedis</taxon>
        <taxon>Zoopagomycota</taxon>
        <taxon>Entomophthoromycotina</taxon>
        <taxon>Basidiobolomycetes</taxon>
        <taxon>Basidiobolales</taxon>
        <taxon>Basidiobolaceae</taxon>
        <taxon>Basidiobolus</taxon>
    </lineage>
</organism>
<dbReference type="InterPro" id="IPR011993">
    <property type="entry name" value="PH-like_dom_sf"/>
</dbReference>
<protein>
    <submittedName>
        <fullName evidence="5">Uncharacterized protein</fullName>
    </submittedName>
</protein>
<dbReference type="PROSITE" id="PS50003">
    <property type="entry name" value="PH_DOMAIN"/>
    <property type="match status" value="1"/>
</dbReference>
<keyword evidence="6" id="KW-1185">Reference proteome</keyword>
<evidence type="ECO:0000256" key="1">
    <source>
        <dbReference type="ARBA" id="ARBA00022468"/>
    </source>
</evidence>
<name>A0ABR2VNC7_9FUNG</name>
<dbReference type="SUPFAM" id="SSF50729">
    <property type="entry name" value="PH domain-like"/>
    <property type="match status" value="1"/>
</dbReference>
<feature type="region of interest" description="Disordered" evidence="2">
    <location>
        <begin position="1"/>
        <end position="28"/>
    </location>
</feature>
<dbReference type="SMART" id="SM00324">
    <property type="entry name" value="RhoGAP"/>
    <property type="match status" value="1"/>
</dbReference>
<comment type="caution">
    <text evidence="5">The sequence shown here is derived from an EMBL/GenBank/DDBJ whole genome shotgun (WGS) entry which is preliminary data.</text>
</comment>
<gene>
    <name evidence="5" type="ORF">K7432_015235</name>
</gene>
<dbReference type="Gene3D" id="2.30.29.30">
    <property type="entry name" value="Pleckstrin-homology domain (PH domain)/Phosphotyrosine-binding domain (PTB)"/>
    <property type="match status" value="1"/>
</dbReference>
<dbReference type="Pfam" id="PF00620">
    <property type="entry name" value="RhoGAP"/>
    <property type="match status" value="1"/>
</dbReference>
<evidence type="ECO:0000313" key="5">
    <source>
        <dbReference type="EMBL" id="KAK9686206.1"/>
    </source>
</evidence>
<dbReference type="PANTHER" id="PTHR23176:SF129">
    <property type="entry name" value="RHO GTPASE ACTIVATING PROTEIN AT 16F, ISOFORM E-RELATED"/>
    <property type="match status" value="1"/>
</dbReference>
<dbReference type="Proteomes" id="UP001479436">
    <property type="component" value="Unassembled WGS sequence"/>
</dbReference>
<proteinExistence type="predicted"/>
<dbReference type="PANTHER" id="PTHR23176">
    <property type="entry name" value="RHO/RAC/CDC GTPASE-ACTIVATING PROTEIN"/>
    <property type="match status" value="1"/>
</dbReference>
<dbReference type="EMBL" id="JASJQH010008871">
    <property type="protein sequence ID" value="KAK9686206.1"/>
    <property type="molecule type" value="Genomic_DNA"/>
</dbReference>
<dbReference type="PROSITE" id="PS50238">
    <property type="entry name" value="RHOGAP"/>
    <property type="match status" value="1"/>
</dbReference>
<dbReference type="InterPro" id="IPR008936">
    <property type="entry name" value="Rho_GTPase_activation_prot"/>
</dbReference>
<evidence type="ECO:0000313" key="6">
    <source>
        <dbReference type="Proteomes" id="UP001479436"/>
    </source>
</evidence>
<feature type="compositionally biased region" description="Polar residues" evidence="2">
    <location>
        <begin position="1"/>
        <end position="19"/>
    </location>
</feature>
<dbReference type="InterPro" id="IPR000198">
    <property type="entry name" value="RhoGAP_dom"/>
</dbReference>
<feature type="domain" description="PH" evidence="3">
    <location>
        <begin position="1"/>
        <end position="119"/>
    </location>
</feature>
<dbReference type="Pfam" id="PF00169">
    <property type="entry name" value="PH"/>
    <property type="match status" value="1"/>
</dbReference>